<dbReference type="Proteomes" id="UP000320431">
    <property type="component" value="Unassembled WGS sequence"/>
</dbReference>
<feature type="chain" id="PRO_5043579620" description="DUF3153 domain-containing protein" evidence="3">
    <location>
        <begin position="39"/>
        <end position="272"/>
    </location>
</feature>
<keyword evidence="3" id="KW-0732">Signal</keyword>
<feature type="region of interest" description="Disordered" evidence="1">
    <location>
        <begin position="215"/>
        <end position="236"/>
    </location>
</feature>
<evidence type="ECO:0008006" key="6">
    <source>
        <dbReference type="Google" id="ProtNLM"/>
    </source>
</evidence>
<sequence length="272" mass="30198">MSRPPRTAAGGWRSRPRRACACLLLVLALAGNVAPAFAWQPPPAAQVDVEPVGEPVGGIQTASAIVDRDFGVSTKSAGLDRLVEMYQWRRQGDEYQRVWNAARIDSSDFDDAHRNPPFLLDNRRWWSEDARLDGRPVDPEVLQALGEWRVFRPGFSRLPLNMAATFQPEGDGLGSAENPLQPQIGDLRIRWRELVLPPLQERVLFRDGAWRLRPSAAPGSGRDAGDGGPHRGDAVAASGTTEADDLSWWWLALPLVLILILALRRRPRKETP</sequence>
<gene>
    <name evidence="4" type="ORF">FKV24_016930</name>
</gene>
<evidence type="ECO:0000313" key="4">
    <source>
        <dbReference type="EMBL" id="KAB8165643.1"/>
    </source>
</evidence>
<protein>
    <recommendedName>
        <fullName evidence="6">DUF3153 domain-containing protein</fullName>
    </recommendedName>
</protein>
<evidence type="ECO:0000256" key="2">
    <source>
        <dbReference type="SAM" id="Phobius"/>
    </source>
</evidence>
<evidence type="ECO:0000256" key="3">
    <source>
        <dbReference type="SAM" id="SignalP"/>
    </source>
</evidence>
<keyword evidence="2" id="KW-0812">Transmembrane</keyword>
<proteinExistence type="predicted"/>
<feature type="transmembrane region" description="Helical" evidence="2">
    <location>
        <begin position="246"/>
        <end position="263"/>
    </location>
</feature>
<comment type="caution">
    <text evidence="4">The sequence shown here is derived from an EMBL/GenBank/DDBJ whole genome shotgun (WGS) entry which is preliminary data.</text>
</comment>
<keyword evidence="2" id="KW-0472">Membrane</keyword>
<dbReference type="EMBL" id="VICD02000304">
    <property type="protein sequence ID" value="KAB8165643.1"/>
    <property type="molecule type" value="Genomic_DNA"/>
</dbReference>
<dbReference type="AlphaFoldDB" id="A0A508A336"/>
<evidence type="ECO:0000256" key="1">
    <source>
        <dbReference type="SAM" id="MobiDB-lite"/>
    </source>
</evidence>
<evidence type="ECO:0000313" key="5">
    <source>
        <dbReference type="Proteomes" id="UP000320431"/>
    </source>
</evidence>
<accession>A0A508A336</accession>
<feature type="signal peptide" evidence="3">
    <location>
        <begin position="1"/>
        <end position="38"/>
    </location>
</feature>
<dbReference type="Pfam" id="PF07787">
    <property type="entry name" value="TMEM43"/>
    <property type="match status" value="1"/>
</dbReference>
<dbReference type="OrthoDB" id="273988at2"/>
<feature type="compositionally biased region" description="Basic and acidic residues" evidence="1">
    <location>
        <begin position="223"/>
        <end position="233"/>
    </location>
</feature>
<dbReference type="InterPro" id="IPR012430">
    <property type="entry name" value="TMEM43_fam"/>
</dbReference>
<reference evidence="4 5" key="1">
    <citation type="submission" date="2019-10" db="EMBL/GenBank/DDBJ databases">
        <title>Lysobacter alkalisoli sp. nov., isolated from saline-alkaline soil.</title>
        <authorList>
            <person name="Sun J.-Q."/>
        </authorList>
    </citation>
    <scope>NUCLEOTIDE SEQUENCE [LARGE SCALE GENOMIC DNA]</scope>
    <source>
        <strain evidence="4 5">KCTC 42381</strain>
    </source>
</reference>
<keyword evidence="2" id="KW-1133">Transmembrane helix</keyword>
<dbReference type="RefSeq" id="WP_111265900.1">
    <property type="nucleotide sequence ID" value="NZ_CP029843.1"/>
</dbReference>
<organism evidence="4 5">
    <name type="scientific">Marilutibacter maris</name>
    <dbReference type="NCBI Taxonomy" id="1605891"/>
    <lineage>
        <taxon>Bacteria</taxon>
        <taxon>Pseudomonadati</taxon>
        <taxon>Pseudomonadota</taxon>
        <taxon>Gammaproteobacteria</taxon>
        <taxon>Lysobacterales</taxon>
        <taxon>Lysobacteraceae</taxon>
        <taxon>Marilutibacter</taxon>
    </lineage>
</organism>
<name>A0A508A336_9GAMM</name>